<accession>A0A387BFJ2</accession>
<protein>
    <recommendedName>
        <fullName evidence="1">T4 RNA ligase 1-like N-terminal domain-containing protein</fullName>
    </recommendedName>
</protein>
<gene>
    <name evidence="2" type="ORF">D7I46_01565</name>
</gene>
<dbReference type="Gene3D" id="3.30.470.30">
    <property type="entry name" value="DNA ligase/mRNA capping enzyme"/>
    <property type="match status" value="1"/>
</dbReference>
<dbReference type="AlphaFoldDB" id="A0A387BFJ2"/>
<sequence length="369" mass="42410">MTSDMLENFLKYEKENLVRITRNEEKQLMSVKYNLNSDTFEGYDEAPQGLSWSLPYMLDARGIVLDSVTGEIVARPYPKFFNYGENALAQWVTDYDTMTVTDKLDGSLVIYSNYQNRNIFASSGSTISEHAVYFRNWFEQHLSKDELEKLFSFGKTYTLLFEHIGPNAKIAIDYPEEKMVLHGMIETATGKSISYMKVQKTAQQLGLEAIHEEPITKLSDLKKWMAGHNDAYTEGLVVTFQKRGVTTRLKFKTELYIELHYMLSRAQGLFSDLSMTTFSKRGREIVLDAYYNNEIDDLIALNDRAKPAILKLITTIRELTQAFNTFVQEHGEPILEVRAVYFKTHKNAPAMAYIWASGGNAEDMVRKYV</sequence>
<evidence type="ECO:0000259" key="1">
    <source>
        <dbReference type="Pfam" id="PF09511"/>
    </source>
</evidence>
<dbReference type="EMBL" id="CP032627">
    <property type="protein sequence ID" value="AYF99885.1"/>
    <property type="molecule type" value="Genomic_DNA"/>
</dbReference>
<dbReference type="InterPro" id="IPR019039">
    <property type="entry name" value="T4-Rnl1-like_N"/>
</dbReference>
<dbReference type="KEGG" id="lact:D7I46_01565"/>
<evidence type="ECO:0000313" key="2">
    <source>
        <dbReference type="EMBL" id="AYF99885.1"/>
    </source>
</evidence>
<name>A0A387BFJ2_9LACT</name>
<dbReference type="Proteomes" id="UP000269374">
    <property type="component" value="Chromosome"/>
</dbReference>
<evidence type="ECO:0000313" key="3">
    <source>
        <dbReference type="Proteomes" id="UP000269374"/>
    </source>
</evidence>
<keyword evidence="3" id="KW-1185">Reference proteome</keyword>
<dbReference type="Pfam" id="PF09511">
    <property type="entry name" value="RNA_lig_T4_1"/>
    <property type="match status" value="1"/>
</dbReference>
<reference evidence="2 3" key="1">
    <citation type="submission" date="2018-09" db="EMBL/GenBank/DDBJ databases">
        <title>Genome sequencing of strain 1JSPR-7.</title>
        <authorList>
            <person name="Heo J."/>
            <person name="Kim S.-J."/>
            <person name="Kwon S.-W."/>
        </authorList>
    </citation>
    <scope>NUCLEOTIDE SEQUENCE [LARGE SCALE GENOMIC DNA]</scope>
    <source>
        <strain evidence="2 3">1JSPR-7</strain>
    </source>
</reference>
<organism evidence="2 3">
    <name type="scientific">Lactococcus allomyrinae</name>
    <dbReference type="NCBI Taxonomy" id="2419773"/>
    <lineage>
        <taxon>Bacteria</taxon>
        <taxon>Bacillati</taxon>
        <taxon>Bacillota</taxon>
        <taxon>Bacilli</taxon>
        <taxon>Lactobacillales</taxon>
        <taxon>Streptococcaceae</taxon>
        <taxon>Lactococcus</taxon>
    </lineage>
</organism>
<dbReference type="OrthoDB" id="9805698at2"/>
<dbReference type="RefSeq" id="WP_120771274.1">
    <property type="nucleotide sequence ID" value="NZ_CP032627.1"/>
</dbReference>
<proteinExistence type="predicted"/>
<feature type="domain" description="T4 RNA ligase 1-like N-terminal" evidence="1">
    <location>
        <begin position="60"/>
        <end position="256"/>
    </location>
</feature>